<sequence length="88" mass="9585">MADQERRAYPAIGGFHLDEALMGVLFERQDVEPRTVSLGVGHPIQPLKKLWVAELGQALLFVANHPLLPCPAQLAVGFIASGIIELSR</sequence>
<organism evidence="1">
    <name type="scientific">Shigella sonnei</name>
    <dbReference type="NCBI Taxonomy" id="624"/>
    <lineage>
        <taxon>Bacteria</taxon>
        <taxon>Pseudomonadati</taxon>
        <taxon>Pseudomonadota</taxon>
        <taxon>Gammaproteobacteria</taxon>
        <taxon>Enterobacterales</taxon>
        <taxon>Enterobacteriaceae</taxon>
        <taxon>Shigella</taxon>
    </lineage>
</organism>
<accession>A0A1V0DNM5</accession>
<geneLocation type="plasmid" evidence="1">
    <name>pSH15sh104</name>
</geneLocation>
<dbReference type="AlphaFoldDB" id="A0A1V0DNM5"/>
<name>A0A1V0DNM5_SHISO</name>
<protein>
    <submittedName>
        <fullName evidence="1">Uncharacterized protein</fullName>
    </submittedName>
</protein>
<keyword evidence="1" id="KW-0614">Plasmid</keyword>
<dbReference type="EMBL" id="KY471629">
    <property type="protein sequence ID" value="ARB02344.1"/>
    <property type="molecule type" value="Genomic_DNA"/>
</dbReference>
<reference evidence="1" key="1">
    <citation type="submission" date="2017-01" db="EMBL/GenBank/DDBJ databases">
        <title>Shigella sonnei str. SH15sh104 plasmid P-SH15sh104, complete genome.</title>
        <authorList>
            <person name="Ma Q."/>
            <person name="Qiu S."/>
            <person name="Song H."/>
            <person name="Sun H."/>
            <person name="Huang Y."/>
        </authorList>
    </citation>
    <scope>NUCLEOTIDE SEQUENCE</scope>
    <source>
        <strain evidence="1">SH15sh105</strain>
        <plasmid evidence="1">pSH15sh104</plasmid>
    </source>
</reference>
<proteinExistence type="predicted"/>
<evidence type="ECO:0000313" key="1">
    <source>
        <dbReference type="EMBL" id="ARB02344.1"/>
    </source>
</evidence>